<proteinExistence type="inferred from homology"/>
<dbReference type="Pfam" id="PF00474">
    <property type="entry name" value="SSF"/>
    <property type="match status" value="1"/>
</dbReference>
<dbReference type="Gene3D" id="1.20.1730.10">
    <property type="entry name" value="Sodium/glucose cotransporter"/>
    <property type="match status" value="1"/>
</dbReference>
<keyword evidence="5 8" id="KW-1133">Transmembrane helix</keyword>
<organism evidence="9 10">
    <name type="scientific">Auxenochlorella protothecoides</name>
    <name type="common">Green microalga</name>
    <name type="synonym">Chlorella protothecoides</name>
    <dbReference type="NCBI Taxonomy" id="3075"/>
    <lineage>
        <taxon>Eukaryota</taxon>
        <taxon>Viridiplantae</taxon>
        <taxon>Chlorophyta</taxon>
        <taxon>core chlorophytes</taxon>
        <taxon>Trebouxiophyceae</taxon>
        <taxon>Chlorellales</taxon>
        <taxon>Chlorellaceae</taxon>
        <taxon>Auxenochlorella</taxon>
    </lineage>
</organism>
<feature type="transmembrane region" description="Helical" evidence="8">
    <location>
        <begin position="236"/>
        <end position="256"/>
    </location>
</feature>
<evidence type="ECO:0000256" key="5">
    <source>
        <dbReference type="ARBA" id="ARBA00022989"/>
    </source>
</evidence>
<dbReference type="PANTHER" id="PTHR48086:SF10">
    <property type="entry name" value="AGR155CP"/>
    <property type="match status" value="1"/>
</dbReference>
<sequence length="585" mass="63080">MGLSQHGFLIVCYTLSVFVLTAFFVYALVYSYIVRRKNVSVENFITARGQLSTARIAFGFYAAAVGAWVVVGPPSYSPYAGVIGCVMYAVATGLPIIVIAFAGSLIQNKVPHVLSLTDYVGWRFGYIAQSYIVCFVCFNMSISMLAEYTTIGSLFGSYVGSETYPIIIVVGVLTMIYTDYGGLLVSLITDQVQGGLSIILVLVVAIYVAVTFRYPLPTPMPCDPDDAMGFCISGTNATGWGSIFSMPASLMVSTVFSEAMWQRVWASHSKRSLRKAAFIACAGVILVVFFTGFLGLLAAWSGRITADTNPNLYLFEALRGAMNEAGLVSNAMGVVVLLLTITMNESAVDSMQNGLTAAISSHFLRGLPLYWTRLAVLVINIPIMVVATKGYTVLQLFLLTNMLCATTAGPVLLGLVERLHPVYGGASLLFTSIFTIFLTSVYGINFAWVDGASRSHNIAEGMHYTWIGNNYDYRFFLVAIGVSIGMVGVTSAFNYLSQTYLIKKKPEVLGFTAPATHPHIPRYHDRLMHAPVQASSGSEGGVDDKIVAGDGLKGGTPHDALTRLSAQLPEALLHTADETPGHRPA</sequence>
<dbReference type="InterPro" id="IPR050277">
    <property type="entry name" value="Sodium:Solute_Symporter"/>
</dbReference>
<dbReference type="eggNOG" id="ENOG502QU2F">
    <property type="taxonomic scope" value="Eukaryota"/>
</dbReference>
<dbReference type="PROSITE" id="PS50283">
    <property type="entry name" value="NA_SOLUT_SYMP_3"/>
    <property type="match status" value="1"/>
</dbReference>
<evidence type="ECO:0000256" key="7">
    <source>
        <dbReference type="RuleBase" id="RU362091"/>
    </source>
</evidence>
<feature type="transmembrane region" description="Helical" evidence="8">
    <location>
        <begin position="6"/>
        <end position="33"/>
    </location>
</feature>
<feature type="transmembrane region" description="Helical" evidence="8">
    <location>
        <begin position="79"/>
        <end position="103"/>
    </location>
</feature>
<protein>
    <submittedName>
        <fullName evidence="9">Uncharacterized protein</fullName>
    </submittedName>
</protein>
<evidence type="ECO:0000256" key="4">
    <source>
        <dbReference type="ARBA" id="ARBA00022692"/>
    </source>
</evidence>
<accession>A0A087SE14</accession>
<feature type="transmembrane region" description="Helical" evidence="8">
    <location>
        <begin position="393"/>
        <end position="416"/>
    </location>
</feature>
<feature type="transmembrane region" description="Helical" evidence="8">
    <location>
        <begin position="124"/>
        <end position="146"/>
    </location>
</feature>
<keyword evidence="3" id="KW-0813">Transport</keyword>
<feature type="transmembrane region" description="Helical" evidence="8">
    <location>
        <begin position="475"/>
        <end position="496"/>
    </location>
</feature>
<feature type="transmembrane region" description="Helical" evidence="8">
    <location>
        <begin position="195"/>
        <end position="216"/>
    </location>
</feature>
<reference evidence="9 10" key="1">
    <citation type="journal article" date="2014" name="BMC Genomics">
        <title>Oil accumulation mechanisms of the oleaginous microalga Chlorella protothecoides revealed through its genome, transcriptomes, and proteomes.</title>
        <authorList>
            <person name="Gao C."/>
            <person name="Wang Y."/>
            <person name="Shen Y."/>
            <person name="Yan D."/>
            <person name="He X."/>
            <person name="Dai J."/>
            <person name="Wu Q."/>
        </authorList>
    </citation>
    <scope>NUCLEOTIDE SEQUENCE [LARGE SCALE GENOMIC DNA]</scope>
    <source>
        <strain evidence="9 10">0710</strain>
    </source>
</reference>
<comment type="similarity">
    <text evidence="2 7">Belongs to the sodium:solute symporter (SSF) (TC 2.A.21) family.</text>
</comment>
<dbReference type="PANTHER" id="PTHR48086">
    <property type="entry name" value="SODIUM/PROLINE SYMPORTER-RELATED"/>
    <property type="match status" value="1"/>
</dbReference>
<feature type="transmembrane region" description="Helical" evidence="8">
    <location>
        <begin position="166"/>
        <end position="188"/>
    </location>
</feature>
<feature type="transmembrane region" description="Helical" evidence="8">
    <location>
        <begin position="320"/>
        <end position="341"/>
    </location>
</feature>
<comment type="subcellular location">
    <subcellularLocation>
        <location evidence="1">Membrane</location>
        <topology evidence="1">Multi-pass membrane protein</topology>
    </subcellularLocation>
</comment>
<name>A0A087SE14_AUXPR</name>
<gene>
    <name evidence="9" type="ORF">F751_1249</name>
</gene>
<feature type="transmembrane region" description="Helical" evidence="8">
    <location>
        <begin position="277"/>
        <end position="300"/>
    </location>
</feature>
<keyword evidence="4 8" id="KW-0812">Transmembrane</keyword>
<feature type="transmembrane region" description="Helical" evidence="8">
    <location>
        <begin position="428"/>
        <end position="448"/>
    </location>
</feature>
<dbReference type="GO" id="GO:0005886">
    <property type="term" value="C:plasma membrane"/>
    <property type="evidence" value="ECO:0007669"/>
    <property type="project" value="TreeGrafter"/>
</dbReference>
<dbReference type="Proteomes" id="UP000028924">
    <property type="component" value="Unassembled WGS sequence"/>
</dbReference>
<evidence type="ECO:0000256" key="2">
    <source>
        <dbReference type="ARBA" id="ARBA00006434"/>
    </source>
</evidence>
<evidence type="ECO:0000313" key="9">
    <source>
        <dbReference type="EMBL" id="KFM23968.1"/>
    </source>
</evidence>
<evidence type="ECO:0000256" key="1">
    <source>
        <dbReference type="ARBA" id="ARBA00004141"/>
    </source>
</evidence>
<dbReference type="GeneID" id="23612640"/>
<dbReference type="EMBL" id="KL662102">
    <property type="protein sequence ID" value="KFM23968.1"/>
    <property type="molecule type" value="Genomic_DNA"/>
</dbReference>
<dbReference type="GO" id="GO:0015606">
    <property type="term" value="F:spermidine transmembrane transporter activity"/>
    <property type="evidence" value="ECO:0007669"/>
    <property type="project" value="TreeGrafter"/>
</dbReference>
<dbReference type="STRING" id="3075.A0A087SE14"/>
<keyword evidence="10" id="KW-1185">Reference proteome</keyword>
<dbReference type="RefSeq" id="XP_011396846.1">
    <property type="nucleotide sequence ID" value="XM_011398544.1"/>
</dbReference>
<evidence type="ECO:0000256" key="6">
    <source>
        <dbReference type="ARBA" id="ARBA00023136"/>
    </source>
</evidence>
<keyword evidence="6 8" id="KW-0472">Membrane</keyword>
<feature type="transmembrane region" description="Helical" evidence="8">
    <location>
        <begin position="54"/>
        <end position="73"/>
    </location>
</feature>
<dbReference type="OrthoDB" id="6132759at2759"/>
<dbReference type="InterPro" id="IPR001734">
    <property type="entry name" value="Na/solute_symporter"/>
</dbReference>
<evidence type="ECO:0000256" key="3">
    <source>
        <dbReference type="ARBA" id="ARBA00022448"/>
    </source>
</evidence>
<dbReference type="InterPro" id="IPR038377">
    <property type="entry name" value="Na/Glc_symporter_sf"/>
</dbReference>
<evidence type="ECO:0000313" key="10">
    <source>
        <dbReference type="Proteomes" id="UP000028924"/>
    </source>
</evidence>
<feature type="transmembrane region" description="Helical" evidence="8">
    <location>
        <begin position="370"/>
        <end position="387"/>
    </location>
</feature>
<dbReference type="AlphaFoldDB" id="A0A087SE14"/>
<evidence type="ECO:0000256" key="8">
    <source>
        <dbReference type="SAM" id="Phobius"/>
    </source>
</evidence>
<dbReference type="KEGG" id="apro:F751_1249"/>